<keyword evidence="3" id="KW-1185">Reference proteome</keyword>
<comment type="caution">
    <text evidence="2">The sequence shown here is derived from an EMBL/GenBank/DDBJ whole genome shotgun (WGS) entry which is preliminary data.</text>
</comment>
<feature type="region of interest" description="Disordered" evidence="1">
    <location>
        <begin position="84"/>
        <end position="121"/>
    </location>
</feature>
<name>A0A9Q3CPM3_9BASI</name>
<dbReference type="AlphaFoldDB" id="A0A9Q3CPM3"/>
<reference evidence="2" key="1">
    <citation type="submission" date="2021-03" db="EMBL/GenBank/DDBJ databases">
        <title>Draft genome sequence of rust myrtle Austropuccinia psidii MF-1, a brazilian biotype.</title>
        <authorList>
            <person name="Quecine M.C."/>
            <person name="Pachon D.M.R."/>
            <person name="Bonatelli M.L."/>
            <person name="Correr F.H."/>
            <person name="Franceschini L.M."/>
            <person name="Leite T.F."/>
            <person name="Margarido G.R.A."/>
            <person name="Almeida C.A."/>
            <person name="Ferrarezi J.A."/>
            <person name="Labate C.A."/>
        </authorList>
    </citation>
    <scope>NUCLEOTIDE SEQUENCE</scope>
    <source>
        <strain evidence="2">MF-1</strain>
    </source>
</reference>
<proteinExistence type="predicted"/>
<accession>A0A9Q3CPM3</accession>
<protein>
    <submittedName>
        <fullName evidence="2">Uncharacterized protein</fullName>
    </submittedName>
</protein>
<evidence type="ECO:0000256" key="1">
    <source>
        <dbReference type="SAM" id="MobiDB-lite"/>
    </source>
</evidence>
<dbReference type="EMBL" id="AVOT02008595">
    <property type="protein sequence ID" value="MBW0486321.1"/>
    <property type="molecule type" value="Genomic_DNA"/>
</dbReference>
<gene>
    <name evidence="2" type="ORF">O181_026036</name>
</gene>
<dbReference type="Proteomes" id="UP000765509">
    <property type="component" value="Unassembled WGS sequence"/>
</dbReference>
<evidence type="ECO:0000313" key="3">
    <source>
        <dbReference type="Proteomes" id="UP000765509"/>
    </source>
</evidence>
<organism evidence="2 3">
    <name type="scientific">Austropuccinia psidii MF-1</name>
    <dbReference type="NCBI Taxonomy" id="1389203"/>
    <lineage>
        <taxon>Eukaryota</taxon>
        <taxon>Fungi</taxon>
        <taxon>Dikarya</taxon>
        <taxon>Basidiomycota</taxon>
        <taxon>Pucciniomycotina</taxon>
        <taxon>Pucciniomycetes</taxon>
        <taxon>Pucciniales</taxon>
        <taxon>Sphaerophragmiaceae</taxon>
        <taxon>Austropuccinia</taxon>
    </lineage>
</organism>
<sequence length="121" mass="12968">MEVETPPIQYDDHRSGLEEVYLPSPWKLNPHNGCKQEGLSSEQIKFILGLPPHPIPPQGMHESIKTNRLVLIGKTRGLLERARFRASGASGAPATSVSSDSSPSSSSASLNVLPDPGEMPG</sequence>
<feature type="compositionally biased region" description="Low complexity" evidence="1">
    <location>
        <begin position="85"/>
        <end position="109"/>
    </location>
</feature>
<evidence type="ECO:0000313" key="2">
    <source>
        <dbReference type="EMBL" id="MBW0486321.1"/>
    </source>
</evidence>